<dbReference type="InterPro" id="IPR036443">
    <property type="entry name" value="Znf_RanBP2_sf"/>
</dbReference>
<feature type="domain" description="RanBP2-type" evidence="16">
    <location>
        <begin position="191"/>
        <end position="221"/>
    </location>
</feature>
<dbReference type="InterPro" id="IPR047559">
    <property type="entry name" value="HOIL1_RBR_mRING-HC-C3HC3D"/>
</dbReference>
<dbReference type="GO" id="GO:0043123">
    <property type="term" value="P:positive regulation of canonical NF-kappaB signal transduction"/>
    <property type="evidence" value="ECO:0007669"/>
    <property type="project" value="TreeGrafter"/>
</dbReference>
<evidence type="ECO:0000256" key="9">
    <source>
        <dbReference type="ARBA" id="ARBA00022737"/>
    </source>
</evidence>
<dbReference type="CDD" id="cd20358">
    <property type="entry name" value="Rcat_RBR_HOIL1"/>
    <property type="match status" value="1"/>
</dbReference>
<name>A0A9Q0IM60_9TELE</name>
<dbReference type="EMBL" id="JANIIK010000046">
    <property type="protein sequence ID" value="KAJ3603013.1"/>
    <property type="molecule type" value="Genomic_DNA"/>
</dbReference>
<dbReference type="GO" id="GO:0061630">
    <property type="term" value="F:ubiquitin protein ligase activity"/>
    <property type="evidence" value="ECO:0007669"/>
    <property type="project" value="UniProtKB-EC"/>
</dbReference>
<dbReference type="Proteomes" id="UP001148018">
    <property type="component" value="Unassembled WGS sequence"/>
</dbReference>
<keyword evidence="6" id="KW-0597">Phosphoprotein</keyword>
<feature type="domain" description="RING-type" evidence="17">
    <location>
        <begin position="272"/>
        <end position="473"/>
    </location>
</feature>
<dbReference type="InterPro" id="IPR027370">
    <property type="entry name" value="Znf-RING_euk"/>
</dbReference>
<dbReference type="GO" id="GO:0071797">
    <property type="term" value="C:LUBAC complex"/>
    <property type="evidence" value="ECO:0007669"/>
    <property type="project" value="TreeGrafter"/>
</dbReference>
<reference evidence="18" key="1">
    <citation type="submission" date="2022-07" db="EMBL/GenBank/DDBJ databases">
        <title>Chromosome-level genome of Muraenolepis orangiensis.</title>
        <authorList>
            <person name="Kim J."/>
        </authorList>
    </citation>
    <scope>NUCLEOTIDE SEQUENCE</scope>
    <source>
        <strain evidence="18">KU_S4_2022</strain>
        <tissue evidence="18">Muscle</tissue>
    </source>
</reference>
<dbReference type="InterPro" id="IPR047557">
    <property type="entry name" value="Rcat_RBR_HOIL1"/>
</dbReference>
<dbReference type="PANTHER" id="PTHR22770">
    <property type="entry name" value="UBIQUITIN CONJUGATING ENZYME 7 INTERACTING PROTEIN-RELATED"/>
    <property type="match status" value="1"/>
</dbReference>
<keyword evidence="7" id="KW-0808">Transferase</keyword>
<dbReference type="PROSITE" id="PS50199">
    <property type="entry name" value="ZF_RANBP2_2"/>
    <property type="match status" value="1"/>
</dbReference>
<feature type="domain" description="Ubiquitin-like" evidence="14">
    <location>
        <begin position="59"/>
        <end position="126"/>
    </location>
</feature>
<dbReference type="Gene3D" id="3.30.40.10">
    <property type="entry name" value="Zinc/RING finger domain, C3HC4 (zinc finger)"/>
    <property type="match status" value="1"/>
</dbReference>
<comment type="pathway">
    <text evidence="2">Protein modification; protein ubiquitination.</text>
</comment>
<evidence type="ECO:0000256" key="10">
    <source>
        <dbReference type="ARBA" id="ARBA00022771"/>
    </source>
</evidence>
<comment type="catalytic activity">
    <reaction evidence="1">
        <text>[E2 ubiquitin-conjugating enzyme]-S-ubiquitinyl-L-cysteine + [acceptor protein]-L-lysine = [E2 ubiquitin-conjugating enzyme]-L-cysteine + [acceptor protein]-N(6)-ubiquitinyl-L-lysine.</text>
        <dbReference type="EC" id="2.3.2.31"/>
    </reaction>
</comment>
<keyword evidence="19" id="KW-1185">Reference proteome</keyword>
<evidence type="ECO:0000256" key="8">
    <source>
        <dbReference type="ARBA" id="ARBA00022723"/>
    </source>
</evidence>
<evidence type="ECO:0000256" key="3">
    <source>
        <dbReference type="ARBA" id="ARBA00008278"/>
    </source>
</evidence>
<evidence type="ECO:0000256" key="12">
    <source>
        <dbReference type="ARBA" id="ARBA00022833"/>
    </source>
</evidence>
<dbReference type="InterPro" id="IPR013083">
    <property type="entry name" value="Znf_RING/FYVE/PHD"/>
</dbReference>
<dbReference type="PROSITE" id="PS00518">
    <property type="entry name" value="ZF_RING_1"/>
    <property type="match status" value="1"/>
</dbReference>
<evidence type="ECO:0000256" key="2">
    <source>
        <dbReference type="ARBA" id="ARBA00004906"/>
    </source>
</evidence>
<dbReference type="PROSITE" id="PS51873">
    <property type="entry name" value="TRIAD"/>
    <property type="match status" value="1"/>
</dbReference>
<evidence type="ECO:0000256" key="11">
    <source>
        <dbReference type="ARBA" id="ARBA00022786"/>
    </source>
</evidence>
<dbReference type="InterPro" id="IPR001841">
    <property type="entry name" value="Znf_RING"/>
</dbReference>
<gene>
    <name evidence="18" type="ORF">NHX12_030757</name>
</gene>
<dbReference type="CDD" id="cd16633">
    <property type="entry name" value="mRING-HC-C3HC3D_RBR_HOIL1"/>
    <property type="match status" value="1"/>
</dbReference>
<dbReference type="AlphaFoldDB" id="A0A9Q0IM60"/>
<dbReference type="GO" id="GO:0009893">
    <property type="term" value="P:positive regulation of metabolic process"/>
    <property type="evidence" value="ECO:0007669"/>
    <property type="project" value="UniProtKB-ARBA"/>
</dbReference>
<dbReference type="FunFam" id="3.30.40.10:FF:000137">
    <property type="entry name" value="RanBP-type and C3HC4-type zinc finger-containing protein 1"/>
    <property type="match status" value="1"/>
</dbReference>
<organism evidence="18 19">
    <name type="scientific">Muraenolepis orangiensis</name>
    <name type="common">Patagonian moray cod</name>
    <dbReference type="NCBI Taxonomy" id="630683"/>
    <lineage>
        <taxon>Eukaryota</taxon>
        <taxon>Metazoa</taxon>
        <taxon>Chordata</taxon>
        <taxon>Craniata</taxon>
        <taxon>Vertebrata</taxon>
        <taxon>Euteleostomi</taxon>
        <taxon>Actinopterygii</taxon>
        <taxon>Neopterygii</taxon>
        <taxon>Teleostei</taxon>
        <taxon>Neoteleostei</taxon>
        <taxon>Acanthomorphata</taxon>
        <taxon>Zeiogadaria</taxon>
        <taxon>Gadariae</taxon>
        <taxon>Gadiformes</taxon>
        <taxon>Muraenolepidoidei</taxon>
        <taxon>Muraenolepididae</taxon>
        <taxon>Muraenolepis</taxon>
    </lineage>
</organism>
<evidence type="ECO:0000256" key="5">
    <source>
        <dbReference type="ARBA" id="ARBA00017887"/>
    </source>
</evidence>
<dbReference type="Pfam" id="PF13445">
    <property type="entry name" value="zf-RING_UBOX"/>
    <property type="match status" value="1"/>
</dbReference>
<feature type="domain" description="RING-type" evidence="15">
    <location>
        <begin position="276"/>
        <end position="318"/>
    </location>
</feature>
<sequence length="486" mass="54948">MTSESVNKVKEAEQLALALGEAICNGEKDEAARLSRRLSELAVPVTVNVDTRAYPSDSIKLKVGVEDGLSDIDIPVTVEVSTRMTIAQLKEKFSHDYGFDVTLQRWVIGKRLARDGETLSSHGVQQSGDQAFLFILSTQAAAQQGRHLQLREQRRLDGIAEQVHLIPRGLGAVTPRPKTPFKPPVPPKPKKVEVGWTCAICTFVNKPTRPGCEICSGERPQGYRVPENYERDVEEVQWMLQENEATQLYEERERNFQELMETEDQSIIPCNEGMDCPICFSAMQPGEGATLRECLHSFCRECLKATIEYSQDAEVSCPFRDNQYTCDKKMQDREIQALLTDEEHQRFLQQRLSIAETRMKNSFHCQTANCQGWCVYEDEAIHKDMDCKQYQDDLRIKAENDHAAKRTKDMLEAMLQSGEAMKCPSCDVTMQKKSGCDWICCVMCKTEICWVTKQARWGPKGAGDTSGGCKCRVNNVLCHPNCQNCH</sequence>
<dbReference type="Gene3D" id="2.30.30.380">
    <property type="entry name" value="Zn-finger domain of Sec23/24"/>
    <property type="match status" value="1"/>
</dbReference>
<comment type="caution">
    <text evidence="18">The sequence shown here is derived from an EMBL/GenBank/DDBJ whole genome shotgun (WGS) entry which is preliminary data.</text>
</comment>
<dbReference type="EC" id="2.3.2.31" evidence="4"/>
<dbReference type="Pfam" id="PF25393">
    <property type="entry name" value="LTM"/>
    <property type="match status" value="1"/>
</dbReference>
<dbReference type="GO" id="GO:0097039">
    <property type="term" value="P:protein linear polyubiquitination"/>
    <property type="evidence" value="ECO:0007669"/>
    <property type="project" value="TreeGrafter"/>
</dbReference>
<dbReference type="Gene3D" id="3.10.20.90">
    <property type="entry name" value="Phosphatidylinositol 3-kinase Catalytic Subunit, Chain A, domain 1"/>
    <property type="match status" value="1"/>
</dbReference>
<protein>
    <recommendedName>
        <fullName evidence="5">RanBP-type and C3HC4-type zinc finger-containing protein 1</fullName>
        <ecNumber evidence="4">2.3.2.31</ecNumber>
    </recommendedName>
</protein>
<dbReference type="GO" id="GO:0043130">
    <property type="term" value="F:ubiquitin binding"/>
    <property type="evidence" value="ECO:0007669"/>
    <property type="project" value="TreeGrafter"/>
</dbReference>
<dbReference type="PROSITE" id="PS01358">
    <property type="entry name" value="ZF_RANBP2_1"/>
    <property type="match status" value="1"/>
</dbReference>
<dbReference type="InterPro" id="IPR000626">
    <property type="entry name" value="Ubiquitin-like_dom"/>
</dbReference>
<comment type="similarity">
    <text evidence="3">Belongs to the RBR family.</text>
</comment>
<dbReference type="InterPro" id="IPR029071">
    <property type="entry name" value="Ubiquitin-like_domsf"/>
</dbReference>
<evidence type="ECO:0000256" key="13">
    <source>
        <dbReference type="PROSITE-ProRule" id="PRU00322"/>
    </source>
</evidence>
<proteinExistence type="inferred from homology"/>
<evidence type="ECO:0000256" key="4">
    <source>
        <dbReference type="ARBA" id="ARBA00012251"/>
    </source>
</evidence>
<keyword evidence="12" id="KW-0862">Zinc</keyword>
<keyword evidence="8" id="KW-0479">Metal-binding</keyword>
<evidence type="ECO:0000259" key="17">
    <source>
        <dbReference type="PROSITE" id="PS51873"/>
    </source>
</evidence>
<dbReference type="GO" id="GO:0008270">
    <property type="term" value="F:zinc ion binding"/>
    <property type="evidence" value="ECO:0007669"/>
    <property type="project" value="UniProtKB-KW"/>
</dbReference>
<dbReference type="SUPFAM" id="SSF90209">
    <property type="entry name" value="Ran binding protein zinc finger-like"/>
    <property type="match status" value="1"/>
</dbReference>
<dbReference type="FunFam" id="3.10.20.90:FF:000130">
    <property type="entry name" value="SHANK-associated RH domain interactor"/>
    <property type="match status" value="1"/>
</dbReference>
<dbReference type="InterPro" id="IPR051628">
    <property type="entry name" value="LUBAC_E3_Ligases"/>
</dbReference>
<evidence type="ECO:0000256" key="7">
    <source>
        <dbReference type="ARBA" id="ARBA00022679"/>
    </source>
</evidence>
<dbReference type="InterPro" id="IPR001876">
    <property type="entry name" value="Znf_RanBP2"/>
</dbReference>
<keyword evidence="9" id="KW-0677">Repeat</keyword>
<evidence type="ECO:0000259" key="15">
    <source>
        <dbReference type="PROSITE" id="PS50089"/>
    </source>
</evidence>
<dbReference type="PANTHER" id="PTHR22770:SF35">
    <property type="entry name" value="RANBP-TYPE AND C3HC4-TYPE ZINC FINGER-CONTAINING PROTEIN 1"/>
    <property type="match status" value="1"/>
</dbReference>
<evidence type="ECO:0000256" key="6">
    <source>
        <dbReference type="ARBA" id="ARBA00022553"/>
    </source>
</evidence>
<dbReference type="InterPro" id="IPR057468">
    <property type="entry name" value="HOIL-1/Sharpin_LTM"/>
</dbReference>
<dbReference type="SUPFAM" id="SSF54236">
    <property type="entry name" value="Ubiquitin-like"/>
    <property type="match status" value="1"/>
</dbReference>
<dbReference type="InterPro" id="IPR017907">
    <property type="entry name" value="Znf_RING_CS"/>
</dbReference>
<dbReference type="GO" id="GO:0043161">
    <property type="term" value="P:proteasome-mediated ubiquitin-dependent protein catabolic process"/>
    <property type="evidence" value="ECO:0007669"/>
    <property type="project" value="TreeGrafter"/>
</dbReference>
<dbReference type="InterPro" id="IPR044066">
    <property type="entry name" value="TRIAD_supradom"/>
</dbReference>
<evidence type="ECO:0000313" key="19">
    <source>
        <dbReference type="Proteomes" id="UP001148018"/>
    </source>
</evidence>
<evidence type="ECO:0000259" key="16">
    <source>
        <dbReference type="PROSITE" id="PS50199"/>
    </source>
</evidence>
<evidence type="ECO:0000256" key="1">
    <source>
        <dbReference type="ARBA" id="ARBA00001798"/>
    </source>
</evidence>
<dbReference type="FunFam" id="1.20.120.1750:FF:000026">
    <property type="entry name" value="RANBP2-type and C3HC4-type zinc finger containing 1"/>
    <property type="match status" value="1"/>
</dbReference>
<dbReference type="SMART" id="SM00547">
    <property type="entry name" value="ZnF_RBZ"/>
    <property type="match status" value="1"/>
</dbReference>
<dbReference type="SUPFAM" id="SSF57850">
    <property type="entry name" value="RING/U-box"/>
    <property type="match status" value="2"/>
</dbReference>
<dbReference type="PROSITE" id="PS50053">
    <property type="entry name" value="UBIQUITIN_2"/>
    <property type="match status" value="1"/>
</dbReference>
<dbReference type="OrthoDB" id="261960at2759"/>
<keyword evidence="10 13" id="KW-0863">Zinc-finger</keyword>
<evidence type="ECO:0000259" key="14">
    <source>
        <dbReference type="PROSITE" id="PS50053"/>
    </source>
</evidence>
<dbReference type="PROSITE" id="PS50089">
    <property type="entry name" value="ZF_RING_2"/>
    <property type="match status" value="1"/>
</dbReference>
<keyword evidence="11" id="KW-0833">Ubl conjugation pathway</keyword>
<evidence type="ECO:0000313" key="18">
    <source>
        <dbReference type="EMBL" id="KAJ3603013.1"/>
    </source>
</evidence>
<accession>A0A9Q0IM60</accession>
<dbReference type="SMART" id="SM00184">
    <property type="entry name" value="RING"/>
    <property type="match status" value="1"/>
</dbReference>